<accession>A0A4R8FC80</accession>
<comment type="caution">
    <text evidence="4">The sequence shown here is derived from an EMBL/GenBank/DDBJ whole genome shotgun (WGS) entry which is preliminary data.</text>
</comment>
<evidence type="ECO:0000256" key="2">
    <source>
        <dbReference type="SAM" id="Coils"/>
    </source>
</evidence>
<dbReference type="Gene3D" id="2.40.420.20">
    <property type="match status" value="1"/>
</dbReference>
<organism evidence="4 5">
    <name type="scientific">Rhodovulum visakhapatnamense</name>
    <dbReference type="NCBI Taxonomy" id="364297"/>
    <lineage>
        <taxon>Bacteria</taxon>
        <taxon>Pseudomonadati</taxon>
        <taxon>Pseudomonadota</taxon>
        <taxon>Alphaproteobacteria</taxon>
        <taxon>Rhodobacterales</taxon>
        <taxon>Paracoccaceae</taxon>
        <taxon>Rhodovulum</taxon>
    </lineage>
</organism>
<name>A0A4R8FC80_9RHOB</name>
<reference evidence="4 5" key="1">
    <citation type="submission" date="2019-03" db="EMBL/GenBank/DDBJ databases">
        <title>Genomic Encyclopedia of Type Strains, Phase IV (KMG-IV): sequencing the most valuable type-strain genomes for metagenomic binning, comparative biology and taxonomic classification.</title>
        <authorList>
            <person name="Goeker M."/>
        </authorList>
    </citation>
    <scope>NUCLEOTIDE SEQUENCE [LARGE SCALE GENOMIC DNA]</scope>
    <source>
        <strain evidence="4 5">JA181</strain>
    </source>
</reference>
<feature type="domain" description="CusB-like beta-barrel" evidence="3">
    <location>
        <begin position="254"/>
        <end position="323"/>
    </location>
</feature>
<dbReference type="Gene3D" id="2.40.30.170">
    <property type="match status" value="1"/>
</dbReference>
<dbReference type="AlphaFoldDB" id="A0A4R8FC80"/>
<dbReference type="PANTHER" id="PTHR30469:SF29">
    <property type="entry name" value="BLR2860 PROTEIN"/>
    <property type="match status" value="1"/>
</dbReference>
<keyword evidence="2" id="KW-0175">Coiled coil</keyword>
<dbReference type="InterPro" id="IPR058792">
    <property type="entry name" value="Beta-barrel_RND_2"/>
</dbReference>
<dbReference type="GO" id="GO:0015562">
    <property type="term" value="F:efflux transmembrane transporter activity"/>
    <property type="evidence" value="ECO:0007669"/>
    <property type="project" value="TreeGrafter"/>
</dbReference>
<dbReference type="SUPFAM" id="SSF111369">
    <property type="entry name" value="HlyD-like secretion proteins"/>
    <property type="match status" value="2"/>
</dbReference>
<feature type="coiled-coil region" evidence="2">
    <location>
        <begin position="190"/>
        <end position="217"/>
    </location>
</feature>
<evidence type="ECO:0000256" key="1">
    <source>
        <dbReference type="ARBA" id="ARBA00009477"/>
    </source>
</evidence>
<dbReference type="Gene3D" id="1.10.287.470">
    <property type="entry name" value="Helix hairpin bin"/>
    <property type="match status" value="1"/>
</dbReference>
<dbReference type="Gene3D" id="2.40.50.100">
    <property type="match status" value="1"/>
</dbReference>
<sequence>MRWISMLTALLVTVGFYLLMMERDRVMVFAGVEPAPAPAADTGGSGPQKVSVLVQRSTAQQVQGGVRLRGETEAARSVEVLAETDGRVISEPLKKGSAVAAGQTLCRIEPGTRPSALAQARAVLAESRARLPEARAAVAQARAQLDEARINDRAARRLSQEGYASDTRVAGTASAVSTAEAAVASATAGLEAVETARKTAEAQVATAEIEIERLTIAAPFAGVLDEDTAELGTLMQPGLPCATVIALDPIRLVGAVPETEVDKIRVGAPAGGRLLSGQEIAGRVAFVARTTDPATRTFRVEVEAPNADGAIRAGQSVEIGIAGPARSGHLVPASALTLDDAGRLGLRYVDDTRHARFAPVEVIRDAPEGMWVAGLPDSAEVIVVGQEFVSDGTPVEVSYRESPQ</sequence>
<dbReference type="Proteomes" id="UP000295484">
    <property type="component" value="Unassembled WGS sequence"/>
</dbReference>
<gene>
    <name evidence="4" type="ORF">EV657_12752</name>
</gene>
<dbReference type="InterPro" id="IPR006143">
    <property type="entry name" value="RND_pump_MFP"/>
</dbReference>
<feature type="coiled-coil region" evidence="2">
    <location>
        <begin position="124"/>
        <end position="151"/>
    </location>
</feature>
<dbReference type="PANTHER" id="PTHR30469">
    <property type="entry name" value="MULTIDRUG RESISTANCE PROTEIN MDTA"/>
    <property type="match status" value="1"/>
</dbReference>
<dbReference type="GO" id="GO:1990281">
    <property type="term" value="C:efflux pump complex"/>
    <property type="evidence" value="ECO:0007669"/>
    <property type="project" value="TreeGrafter"/>
</dbReference>
<protein>
    <submittedName>
        <fullName evidence="4">Multidrug efflux system membrane fusion protein</fullName>
    </submittedName>
</protein>
<dbReference type="EMBL" id="SOEB01000027">
    <property type="protein sequence ID" value="TDX23296.1"/>
    <property type="molecule type" value="Genomic_DNA"/>
</dbReference>
<dbReference type="RefSeq" id="WP_113668423.1">
    <property type="nucleotide sequence ID" value="NZ_SOEB01000027.1"/>
</dbReference>
<evidence type="ECO:0000313" key="4">
    <source>
        <dbReference type="EMBL" id="TDX23296.1"/>
    </source>
</evidence>
<comment type="similarity">
    <text evidence="1">Belongs to the membrane fusion protein (MFP) (TC 8.A.1) family.</text>
</comment>
<proteinExistence type="inferred from homology"/>
<evidence type="ECO:0000313" key="5">
    <source>
        <dbReference type="Proteomes" id="UP000295484"/>
    </source>
</evidence>
<dbReference type="Pfam" id="PF25954">
    <property type="entry name" value="Beta-barrel_RND_2"/>
    <property type="match status" value="1"/>
</dbReference>
<evidence type="ECO:0000259" key="3">
    <source>
        <dbReference type="Pfam" id="PF25954"/>
    </source>
</evidence>
<dbReference type="NCBIfam" id="TIGR01730">
    <property type="entry name" value="RND_mfp"/>
    <property type="match status" value="1"/>
</dbReference>